<evidence type="ECO:0000313" key="2">
    <source>
        <dbReference type="Proteomes" id="UP000075260"/>
    </source>
</evidence>
<dbReference type="OrthoDB" id="5515415at2"/>
<organism evidence="1 2">
    <name type="scientific">Sorangium cellulosum</name>
    <name type="common">Polyangium cellulosum</name>
    <dbReference type="NCBI Taxonomy" id="56"/>
    <lineage>
        <taxon>Bacteria</taxon>
        <taxon>Pseudomonadati</taxon>
        <taxon>Myxococcota</taxon>
        <taxon>Polyangia</taxon>
        <taxon>Polyangiales</taxon>
        <taxon>Polyangiaceae</taxon>
        <taxon>Sorangium</taxon>
    </lineage>
</organism>
<dbReference type="Proteomes" id="UP000075260">
    <property type="component" value="Unassembled WGS sequence"/>
</dbReference>
<dbReference type="RefSeq" id="WP_061612991.1">
    <property type="nucleotide sequence ID" value="NZ_CP162579.1"/>
</dbReference>
<reference evidence="1 2" key="1">
    <citation type="submission" date="2014-02" db="EMBL/GenBank/DDBJ databases">
        <title>The small core and large imbalanced accessory genome model reveals a collaborative survival strategy of Sorangium cellulosum strains in nature.</title>
        <authorList>
            <person name="Han K."/>
            <person name="Peng R."/>
            <person name="Blom J."/>
            <person name="Li Y.-Z."/>
        </authorList>
    </citation>
    <scope>NUCLEOTIDE SEQUENCE [LARGE SCALE GENOMIC DNA]</scope>
    <source>
        <strain evidence="1 2">So0008-312</strain>
    </source>
</reference>
<accession>A0A150Q0Z2</accession>
<name>A0A150Q0Z2_SORCE</name>
<sequence length="101" mass="11080">MSEATAEPIVIYRSVNRDGATFALEPRSLDRLRAAFGSAVRARDRIFLAHETRADYEEVQGSIAPQVVILLTGLSEDRLRPLGGVVFRDPVSEKDLPLTAA</sequence>
<evidence type="ECO:0000313" key="1">
    <source>
        <dbReference type="EMBL" id="KYF61644.1"/>
    </source>
</evidence>
<comment type="caution">
    <text evidence="1">The sequence shown here is derived from an EMBL/GenBank/DDBJ whole genome shotgun (WGS) entry which is preliminary data.</text>
</comment>
<dbReference type="AlphaFoldDB" id="A0A150Q0Z2"/>
<proteinExistence type="predicted"/>
<gene>
    <name evidence="1" type="ORF">BE15_32840</name>
</gene>
<protein>
    <submittedName>
        <fullName evidence="1">Uncharacterized protein</fullName>
    </submittedName>
</protein>
<dbReference type="EMBL" id="JEMA01001165">
    <property type="protein sequence ID" value="KYF61644.1"/>
    <property type="molecule type" value="Genomic_DNA"/>
</dbReference>